<comment type="caution">
    <text evidence="2">The sequence shown here is derived from an EMBL/GenBank/DDBJ whole genome shotgun (WGS) entry which is preliminary data.</text>
</comment>
<proteinExistence type="predicted"/>
<accession>A0ABQ3IC75</accession>
<dbReference type="Proteomes" id="UP000605897">
    <property type="component" value="Unassembled WGS sequence"/>
</dbReference>
<sequence length="146" mass="15461">MVLTRIDSGAGSRARVAWDRRCRRVVRAARDPLEPGGRRREDEGTAAARVDVRDHRPGGLEHAGQVDVGFDENGLDPVYGLASSGQVNPGGLKIAGSVGYEAPGTGYLRNMATGAKTTYTYYGDTETRANPASLAAPWSTRAACPS</sequence>
<organism evidence="2 3">
    <name type="scientific">Amycolatopsis deserti</name>
    <dbReference type="NCBI Taxonomy" id="185696"/>
    <lineage>
        <taxon>Bacteria</taxon>
        <taxon>Bacillati</taxon>
        <taxon>Actinomycetota</taxon>
        <taxon>Actinomycetes</taxon>
        <taxon>Pseudonocardiales</taxon>
        <taxon>Pseudonocardiaceae</taxon>
        <taxon>Amycolatopsis</taxon>
    </lineage>
</organism>
<evidence type="ECO:0000256" key="1">
    <source>
        <dbReference type="SAM" id="MobiDB-lite"/>
    </source>
</evidence>
<feature type="compositionally biased region" description="Basic and acidic residues" evidence="1">
    <location>
        <begin position="33"/>
        <end position="43"/>
    </location>
</feature>
<feature type="compositionally biased region" description="Basic and acidic residues" evidence="1">
    <location>
        <begin position="50"/>
        <end position="59"/>
    </location>
</feature>
<protein>
    <submittedName>
        <fullName evidence="2">Uncharacterized protein</fullName>
    </submittedName>
</protein>
<feature type="region of interest" description="Disordered" evidence="1">
    <location>
        <begin position="33"/>
        <end position="67"/>
    </location>
</feature>
<name>A0ABQ3IC75_9PSEU</name>
<evidence type="ECO:0000313" key="2">
    <source>
        <dbReference type="EMBL" id="GHE76060.1"/>
    </source>
</evidence>
<dbReference type="EMBL" id="BNAU01000001">
    <property type="protein sequence ID" value="GHE76060.1"/>
    <property type="molecule type" value="Genomic_DNA"/>
</dbReference>
<keyword evidence="3" id="KW-1185">Reference proteome</keyword>
<gene>
    <name evidence="2" type="ORF">GCM10017786_01190</name>
</gene>
<reference evidence="3" key="1">
    <citation type="journal article" date="2019" name="Int. J. Syst. Evol. Microbiol.">
        <title>The Global Catalogue of Microorganisms (GCM) 10K type strain sequencing project: providing services to taxonomists for standard genome sequencing and annotation.</title>
        <authorList>
            <consortium name="The Broad Institute Genomics Platform"/>
            <consortium name="The Broad Institute Genome Sequencing Center for Infectious Disease"/>
            <person name="Wu L."/>
            <person name="Ma J."/>
        </authorList>
    </citation>
    <scope>NUCLEOTIDE SEQUENCE [LARGE SCALE GENOMIC DNA]</scope>
    <source>
        <strain evidence="3">CGMCC 4.7677</strain>
    </source>
</reference>
<evidence type="ECO:0000313" key="3">
    <source>
        <dbReference type="Proteomes" id="UP000605897"/>
    </source>
</evidence>